<dbReference type="EMBL" id="VUJX02000007">
    <property type="protein sequence ID" value="KAL0934326.1"/>
    <property type="molecule type" value="Genomic_DNA"/>
</dbReference>
<gene>
    <name evidence="1" type="ORF">CTRU02_211125</name>
</gene>
<proteinExistence type="predicted"/>
<name>A0ACC3YS87_COLTU</name>
<protein>
    <submittedName>
        <fullName evidence="1">Uncharacterized protein</fullName>
    </submittedName>
</protein>
<comment type="caution">
    <text evidence="1">The sequence shown here is derived from an EMBL/GenBank/DDBJ whole genome shotgun (WGS) entry which is preliminary data.</text>
</comment>
<dbReference type="Proteomes" id="UP000805649">
    <property type="component" value="Unassembled WGS sequence"/>
</dbReference>
<sequence>MSHRRVSAEGRAVADSTASKFGGDGLTSLSPSRARALSTLMSIDPEDADTIEGYATAMGDSLVDTGTRVAKWSSLNALDASLFSIQKTAFHSAHRNSKPHVFSNPITKIK</sequence>
<evidence type="ECO:0000313" key="1">
    <source>
        <dbReference type="EMBL" id="KAL0934326.1"/>
    </source>
</evidence>
<accession>A0ACC3YS87</accession>
<evidence type="ECO:0000313" key="2">
    <source>
        <dbReference type="Proteomes" id="UP000805649"/>
    </source>
</evidence>
<keyword evidence="2" id="KW-1185">Reference proteome</keyword>
<reference evidence="1 2" key="1">
    <citation type="journal article" date="2020" name="Phytopathology">
        <title>Genome Sequence Resources of Colletotrichum truncatum, C. plurivorum, C. musicola, and C. sojae: Four Species Pathogenic to Soybean (Glycine max).</title>
        <authorList>
            <person name="Rogerio F."/>
            <person name="Boufleur T.R."/>
            <person name="Ciampi-Guillardi M."/>
            <person name="Sukno S.A."/>
            <person name="Thon M.R."/>
            <person name="Massola Junior N.S."/>
            <person name="Baroncelli R."/>
        </authorList>
    </citation>
    <scope>NUCLEOTIDE SEQUENCE [LARGE SCALE GENOMIC DNA]</scope>
    <source>
        <strain evidence="1 2">CMES1059</strain>
    </source>
</reference>
<organism evidence="1 2">
    <name type="scientific">Colletotrichum truncatum</name>
    <name type="common">Anthracnose fungus</name>
    <name type="synonym">Colletotrichum capsici</name>
    <dbReference type="NCBI Taxonomy" id="5467"/>
    <lineage>
        <taxon>Eukaryota</taxon>
        <taxon>Fungi</taxon>
        <taxon>Dikarya</taxon>
        <taxon>Ascomycota</taxon>
        <taxon>Pezizomycotina</taxon>
        <taxon>Sordariomycetes</taxon>
        <taxon>Hypocreomycetidae</taxon>
        <taxon>Glomerellales</taxon>
        <taxon>Glomerellaceae</taxon>
        <taxon>Colletotrichum</taxon>
        <taxon>Colletotrichum truncatum species complex</taxon>
    </lineage>
</organism>